<dbReference type="InterPro" id="IPR029044">
    <property type="entry name" value="Nucleotide-diphossugar_trans"/>
</dbReference>
<gene>
    <name evidence="7" type="ORF">MTR66_03190</name>
</gene>
<organism evidence="7 8">
    <name type="scientific">Novosphingobium beihaiensis</name>
    <dbReference type="NCBI Taxonomy" id="2930389"/>
    <lineage>
        <taxon>Bacteria</taxon>
        <taxon>Pseudomonadati</taxon>
        <taxon>Pseudomonadota</taxon>
        <taxon>Alphaproteobacteria</taxon>
        <taxon>Sphingomonadales</taxon>
        <taxon>Sphingomonadaceae</taxon>
        <taxon>Novosphingobium</taxon>
    </lineage>
</organism>
<evidence type="ECO:0000256" key="1">
    <source>
        <dbReference type="ARBA" id="ARBA00004236"/>
    </source>
</evidence>
<dbReference type="NCBIfam" id="TIGR04283">
    <property type="entry name" value="glyco_like_mftF"/>
    <property type="match status" value="1"/>
</dbReference>
<dbReference type="Pfam" id="PF00535">
    <property type="entry name" value="Glycos_transf_2"/>
    <property type="match status" value="1"/>
</dbReference>
<dbReference type="EMBL" id="JALHLG010000003">
    <property type="protein sequence ID" value="MCJ2185816.1"/>
    <property type="molecule type" value="Genomic_DNA"/>
</dbReference>
<keyword evidence="4" id="KW-0808">Transferase</keyword>
<dbReference type="Gene3D" id="3.90.550.10">
    <property type="entry name" value="Spore Coat Polysaccharide Biosynthesis Protein SpsA, Chain A"/>
    <property type="match status" value="1"/>
</dbReference>
<dbReference type="RefSeq" id="WP_243917831.1">
    <property type="nucleotide sequence ID" value="NZ_JALHLG010000003.1"/>
</dbReference>
<accession>A0ABT0BL75</accession>
<keyword evidence="2" id="KW-1003">Cell membrane</keyword>
<dbReference type="CDD" id="cd02522">
    <property type="entry name" value="GT_2_like_a"/>
    <property type="match status" value="1"/>
</dbReference>
<dbReference type="PANTHER" id="PTHR43646:SF2">
    <property type="entry name" value="GLYCOSYLTRANSFERASE 2-LIKE DOMAIN-CONTAINING PROTEIN"/>
    <property type="match status" value="1"/>
</dbReference>
<sequence>MTFRAHGSGPAGGTASGRTAAAMRETLSVVIPTLQAAATLPRTIASVASGADEIIVSDCGSSDGTGDVARRMGATVVTGRKGRGPQLNLGAATARGEWLLFLHADTALAPGWTNDAAAWMARDQAREQAAVFRFALDAREWQARVLERLVSLRVHLLALPYGDQGLLIHRTLFDRLGLFRPIAIMEDLDAVRAIGRRRLTVLPSRAVTSARKWREEGWLRRSGRNMACAALYRMGISPDRIAALYGTQ</sequence>
<evidence type="ECO:0000256" key="2">
    <source>
        <dbReference type="ARBA" id="ARBA00022475"/>
    </source>
</evidence>
<proteinExistence type="predicted"/>
<feature type="domain" description="Glycosyltransferase 2-like" evidence="6">
    <location>
        <begin position="28"/>
        <end position="125"/>
    </location>
</feature>
<comment type="subcellular location">
    <subcellularLocation>
        <location evidence="1">Cell membrane</location>
    </subcellularLocation>
</comment>
<comment type="caution">
    <text evidence="7">The sequence shown here is derived from an EMBL/GenBank/DDBJ whole genome shotgun (WGS) entry which is preliminary data.</text>
</comment>
<reference evidence="7 8" key="1">
    <citation type="submission" date="2022-04" db="EMBL/GenBank/DDBJ databases">
        <title>Identification of a novel bacterium isolated from mangrove sediments.</title>
        <authorList>
            <person name="Pan X."/>
        </authorList>
    </citation>
    <scope>NUCLEOTIDE SEQUENCE [LARGE SCALE GENOMIC DNA]</scope>
    <source>
        <strain evidence="7 8">B2638</strain>
    </source>
</reference>
<name>A0ABT0BL75_9SPHN</name>
<evidence type="ECO:0000256" key="4">
    <source>
        <dbReference type="ARBA" id="ARBA00022679"/>
    </source>
</evidence>
<keyword evidence="8" id="KW-1185">Reference proteome</keyword>
<dbReference type="PANTHER" id="PTHR43646">
    <property type="entry name" value="GLYCOSYLTRANSFERASE"/>
    <property type="match status" value="1"/>
</dbReference>
<keyword evidence="5" id="KW-0472">Membrane</keyword>
<dbReference type="InterPro" id="IPR026461">
    <property type="entry name" value="Trfase_2_rSAM/seldom_assoc"/>
</dbReference>
<protein>
    <submittedName>
        <fullName evidence="7">TIGR04283 family arsenosugar biosynthesis glycosyltransferase</fullName>
    </submittedName>
</protein>
<keyword evidence="3" id="KW-0328">Glycosyltransferase</keyword>
<evidence type="ECO:0000256" key="5">
    <source>
        <dbReference type="ARBA" id="ARBA00023136"/>
    </source>
</evidence>
<evidence type="ECO:0000259" key="6">
    <source>
        <dbReference type="Pfam" id="PF00535"/>
    </source>
</evidence>
<evidence type="ECO:0000313" key="8">
    <source>
        <dbReference type="Proteomes" id="UP001202281"/>
    </source>
</evidence>
<dbReference type="SUPFAM" id="SSF53448">
    <property type="entry name" value="Nucleotide-diphospho-sugar transferases"/>
    <property type="match status" value="1"/>
</dbReference>
<evidence type="ECO:0000313" key="7">
    <source>
        <dbReference type="EMBL" id="MCJ2185816.1"/>
    </source>
</evidence>
<dbReference type="Proteomes" id="UP001202281">
    <property type="component" value="Unassembled WGS sequence"/>
</dbReference>
<dbReference type="InterPro" id="IPR001173">
    <property type="entry name" value="Glyco_trans_2-like"/>
</dbReference>
<evidence type="ECO:0000256" key="3">
    <source>
        <dbReference type="ARBA" id="ARBA00022676"/>
    </source>
</evidence>